<evidence type="ECO:0000313" key="1">
    <source>
        <dbReference type="EMBL" id="KAH1039182.1"/>
    </source>
</evidence>
<comment type="caution">
    <text evidence="1">The sequence shown here is derived from an EMBL/GenBank/DDBJ whole genome shotgun (WGS) entry which is preliminary data.</text>
</comment>
<evidence type="ECO:0000313" key="2">
    <source>
        <dbReference type="Proteomes" id="UP000828251"/>
    </source>
</evidence>
<name>A0A9D3UEI3_9ROSI</name>
<accession>A0A9D3UEI3</accession>
<protein>
    <submittedName>
        <fullName evidence="1">Uncharacterized protein</fullName>
    </submittedName>
</protein>
<proteinExistence type="predicted"/>
<reference evidence="1 2" key="1">
    <citation type="journal article" date="2021" name="Plant Biotechnol. J.">
        <title>Multi-omics assisted identification of the key and species-specific regulatory components of drought-tolerant mechanisms in Gossypium stocksii.</title>
        <authorList>
            <person name="Yu D."/>
            <person name="Ke L."/>
            <person name="Zhang D."/>
            <person name="Wu Y."/>
            <person name="Sun Y."/>
            <person name="Mei J."/>
            <person name="Sun J."/>
            <person name="Sun Y."/>
        </authorList>
    </citation>
    <scope>NUCLEOTIDE SEQUENCE [LARGE SCALE GENOMIC DNA]</scope>
    <source>
        <strain evidence="2">cv. E1</strain>
        <tissue evidence="1">Leaf</tissue>
    </source>
</reference>
<gene>
    <name evidence="1" type="ORF">J1N35_040925</name>
</gene>
<dbReference type="EMBL" id="JAIQCV010000012">
    <property type="protein sequence ID" value="KAH1039182.1"/>
    <property type="molecule type" value="Genomic_DNA"/>
</dbReference>
<dbReference type="Proteomes" id="UP000828251">
    <property type="component" value="Unassembled WGS sequence"/>
</dbReference>
<dbReference type="AlphaFoldDB" id="A0A9D3UEI3"/>
<organism evidence="1 2">
    <name type="scientific">Gossypium stocksii</name>
    <dbReference type="NCBI Taxonomy" id="47602"/>
    <lineage>
        <taxon>Eukaryota</taxon>
        <taxon>Viridiplantae</taxon>
        <taxon>Streptophyta</taxon>
        <taxon>Embryophyta</taxon>
        <taxon>Tracheophyta</taxon>
        <taxon>Spermatophyta</taxon>
        <taxon>Magnoliopsida</taxon>
        <taxon>eudicotyledons</taxon>
        <taxon>Gunneridae</taxon>
        <taxon>Pentapetalae</taxon>
        <taxon>rosids</taxon>
        <taxon>malvids</taxon>
        <taxon>Malvales</taxon>
        <taxon>Malvaceae</taxon>
        <taxon>Malvoideae</taxon>
        <taxon>Gossypium</taxon>
    </lineage>
</organism>
<sequence length="99" mass="10953">MAIRNFSILSLPHLFRMTDYLVFVDGKGGAGDKVIEKVTVEIECVVSALKFKWRKVSAVWDIPRGCGRVTAPNIGLSRQIVVDQSSQGKWQSISRLSGC</sequence>
<keyword evidence="2" id="KW-1185">Reference proteome</keyword>